<keyword evidence="1" id="KW-0863">Zinc-finger</keyword>
<feature type="domain" description="UBA" evidence="3">
    <location>
        <begin position="154"/>
        <end position="196"/>
    </location>
</feature>
<feature type="domain" description="Thioredoxin" evidence="5">
    <location>
        <begin position="1"/>
        <end position="143"/>
    </location>
</feature>
<evidence type="ECO:0000259" key="4">
    <source>
        <dbReference type="PROSITE" id="PS50157"/>
    </source>
</evidence>
<dbReference type="Pfam" id="PF22562">
    <property type="entry name" value="UBA_7"/>
    <property type="match status" value="1"/>
</dbReference>
<dbReference type="InterPro" id="IPR013087">
    <property type="entry name" value="Znf_C2H2_type"/>
</dbReference>
<dbReference type="PROSITE" id="PS51352">
    <property type="entry name" value="THIOREDOXIN_2"/>
    <property type="match status" value="1"/>
</dbReference>
<keyword evidence="1" id="KW-0479">Metal-binding</keyword>
<dbReference type="GO" id="GO:0031397">
    <property type="term" value="P:negative regulation of protein ubiquitination"/>
    <property type="evidence" value="ECO:0007669"/>
    <property type="project" value="TreeGrafter"/>
</dbReference>
<dbReference type="InterPro" id="IPR017937">
    <property type="entry name" value="Thioredoxin_CS"/>
</dbReference>
<sequence length="531" mass="58273">MSFDEIHNGIALDTLLSAATSGKTHALVMFTATWCGPCKAIKPVLQQKIASEWGPAYPNVSFCYIYESSPDFDTQDYQISAFPTFKLFALPKAELGSVRGGNIQGLEQLLLQAKSTAFEGAGNTMGGSAAEDPREARLRRLAGGGGASAMQVEKPDDSGLMATLMGEMGFEEEMARKGLDNGGGTLEGAIDWIMLHQDDGKGGEDMDVEPSGAIIMEDGKMKSDGEGCVPVTEGGVKVMSYKCNECGKILSNMANLELHANKSGHSDFSESTEEVKPMTDEEKAAKVLEIKALLKAKRAEREEAEKVDHVEREKQRREMGKQMGKTREEMEKQERKKVIWAKKKEKEDAKKERDRIRAELAKDKLERQSNGGKLKSQLGADGYNPSAIQYEEGEEKVEKISAIPKKQKSVDTRSKETIITDSIAKLGQYRAGGDGGNALKLLGIFVGNVVDKPEEEKYRGINMESKAYKNKIKGLIGGKKILETCGWKKDPANSDRMLLGGGEDEADIDWNFLKSVKEQLAKALVEYNNDF</sequence>
<evidence type="ECO:0000259" key="5">
    <source>
        <dbReference type="PROSITE" id="PS51352"/>
    </source>
</evidence>
<dbReference type="Gene3D" id="3.40.30.10">
    <property type="entry name" value="Glutaredoxin"/>
    <property type="match status" value="1"/>
</dbReference>
<dbReference type="SUPFAM" id="SSF52833">
    <property type="entry name" value="Thioredoxin-like"/>
    <property type="match status" value="1"/>
</dbReference>
<dbReference type="InterPro" id="IPR009060">
    <property type="entry name" value="UBA-like_sf"/>
</dbReference>
<dbReference type="InterPro" id="IPR015940">
    <property type="entry name" value="UBA"/>
</dbReference>
<dbReference type="InterPro" id="IPR036249">
    <property type="entry name" value="Thioredoxin-like_sf"/>
</dbReference>
<dbReference type="CDD" id="cd09212">
    <property type="entry name" value="PUB"/>
    <property type="match status" value="1"/>
</dbReference>
<organism evidence="6 7">
    <name type="scientific">Triparma columacea</name>
    <dbReference type="NCBI Taxonomy" id="722753"/>
    <lineage>
        <taxon>Eukaryota</taxon>
        <taxon>Sar</taxon>
        <taxon>Stramenopiles</taxon>
        <taxon>Ochrophyta</taxon>
        <taxon>Bolidophyceae</taxon>
        <taxon>Parmales</taxon>
        <taxon>Triparmaceae</taxon>
        <taxon>Triparma</taxon>
    </lineage>
</organism>
<dbReference type="InterPro" id="IPR018997">
    <property type="entry name" value="PUB_domain"/>
</dbReference>
<name>A0A9W7L335_9STRA</name>
<dbReference type="PROSITE" id="PS50030">
    <property type="entry name" value="UBA"/>
    <property type="match status" value="1"/>
</dbReference>
<dbReference type="GO" id="GO:0008270">
    <property type="term" value="F:zinc ion binding"/>
    <property type="evidence" value="ECO:0007669"/>
    <property type="project" value="UniProtKB-KW"/>
</dbReference>
<dbReference type="SUPFAM" id="SSF143503">
    <property type="entry name" value="PUG domain-like"/>
    <property type="match status" value="1"/>
</dbReference>
<dbReference type="Gene3D" id="1.20.58.2190">
    <property type="match status" value="1"/>
</dbReference>
<protein>
    <recommendedName>
        <fullName evidence="8">C2H2-type domain-containing protein</fullName>
    </recommendedName>
</protein>
<feature type="region of interest" description="Disordered" evidence="2">
    <location>
        <begin position="359"/>
        <end position="380"/>
    </location>
</feature>
<proteinExistence type="predicted"/>
<evidence type="ECO:0000259" key="3">
    <source>
        <dbReference type="PROSITE" id="PS50030"/>
    </source>
</evidence>
<dbReference type="PROSITE" id="PS00194">
    <property type="entry name" value="THIOREDOXIN_1"/>
    <property type="match status" value="1"/>
</dbReference>
<reference evidence="7" key="1">
    <citation type="journal article" date="2023" name="Commun. Biol.">
        <title>Genome analysis of Parmales, the sister group of diatoms, reveals the evolutionary specialization of diatoms from phago-mixotrophs to photoautotrophs.</title>
        <authorList>
            <person name="Ban H."/>
            <person name="Sato S."/>
            <person name="Yoshikawa S."/>
            <person name="Yamada K."/>
            <person name="Nakamura Y."/>
            <person name="Ichinomiya M."/>
            <person name="Sato N."/>
            <person name="Blanc-Mathieu R."/>
            <person name="Endo H."/>
            <person name="Kuwata A."/>
            <person name="Ogata H."/>
        </authorList>
    </citation>
    <scope>NUCLEOTIDE SEQUENCE [LARGE SCALE GENOMIC DNA]</scope>
</reference>
<dbReference type="GO" id="GO:0036435">
    <property type="term" value="F:K48-linked polyubiquitin modification-dependent protein binding"/>
    <property type="evidence" value="ECO:0007669"/>
    <property type="project" value="TreeGrafter"/>
</dbReference>
<dbReference type="GO" id="GO:0005634">
    <property type="term" value="C:nucleus"/>
    <property type="evidence" value="ECO:0007669"/>
    <property type="project" value="TreeGrafter"/>
</dbReference>
<dbReference type="OrthoDB" id="2121326at2759"/>
<dbReference type="EMBL" id="BRYA01000644">
    <property type="protein sequence ID" value="GMI27409.1"/>
    <property type="molecule type" value="Genomic_DNA"/>
</dbReference>
<feature type="domain" description="C2H2-type" evidence="4">
    <location>
        <begin position="241"/>
        <end position="270"/>
    </location>
</feature>
<dbReference type="Pfam" id="PF09409">
    <property type="entry name" value="PUB"/>
    <property type="match status" value="1"/>
</dbReference>
<dbReference type="Pfam" id="PF00085">
    <property type="entry name" value="Thioredoxin"/>
    <property type="match status" value="1"/>
</dbReference>
<feature type="region of interest" description="Disordered" evidence="2">
    <location>
        <begin position="299"/>
        <end position="333"/>
    </location>
</feature>
<dbReference type="InterPro" id="IPR036339">
    <property type="entry name" value="PUB-like_dom_sf"/>
</dbReference>
<gene>
    <name evidence="6" type="ORF">TrCOL_g3594</name>
</gene>
<dbReference type="SUPFAM" id="SSF46934">
    <property type="entry name" value="UBA-like"/>
    <property type="match status" value="1"/>
</dbReference>
<dbReference type="CDD" id="cd02947">
    <property type="entry name" value="TRX_family"/>
    <property type="match status" value="1"/>
</dbReference>
<dbReference type="PANTHER" id="PTHR46340:SF1">
    <property type="entry name" value="UBX DOMAIN-CONTAINING PROTEIN 1"/>
    <property type="match status" value="1"/>
</dbReference>
<evidence type="ECO:0000313" key="7">
    <source>
        <dbReference type="Proteomes" id="UP001165065"/>
    </source>
</evidence>
<accession>A0A9W7L335</accession>
<evidence type="ECO:0000256" key="2">
    <source>
        <dbReference type="SAM" id="MobiDB-lite"/>
    </source>
</evidence>
<evidence type="ECO:0000256" key="1">
    <source>
        <dbReference type="PROSITE-ProRule" id="PRU00042"/>
    </source>
</evidence>
<dbReference type="GO" id="GO:0032435">
    <property type="term" value="P:negative regulation of proteasomal ubiquitin-dependent protein catabolic process"/>
    <property type="evidence" value="ECO:0007669"/>
    <property type="project" value="TreeGrafter"/>
</dbReference>
<dbReference type="Gene3D" id="1.10.8.10">
    <property type="entry name" value="DNA helicase RuvA subunit, C-terminal domain"/>
    <property type="match status" value="1"/>
</dbReference>
<dbReference type="PROSITE" id="PS50157">
    <property type="entry name" value="ZINC_FINGER_C2H2_2"/>
    <property type="match status" value="1"/>
</dbReference>
<comment type="caution">
    <text evidence="6">The sequence shown here is derived from an EMBL/GenBank/DDBJ whole genome shotgun (WGS) entry which is preliminary data.</text>
</comment>
<dbReference type="GO" id="GO:0005737">
    <property type="term" value="C:cytoplasm"/>
    <property type="evidence" value="ECO:0007669"/>
    <property type="project" value="TreeGrafter"/>
</dbReference>
<evidence type="ECO:0008006" key="8">
    <source>
        <dbReference type="Google" id="ProtNLM"/>
    </source>
</evidence>
<evidence type="ECO:0000313" key="6">
    <source>
        <dbReference type="EMBL" id="GMI27409.1"/>
    </source>
</evidence>
<dbReference type="AlphaFoldDB" id="A0A9W7L335"/>
<dbReference type="PROSITE" id="PS00028">
    <property type="entry name" value="ZINC_FINGER_C2H2_1"/>
    <property type="match status" value="1"/>
</dbReference>
<dbReference type="Proteomes" id="UP001165065">
    <property type="component" value="Unassembled WGS sequence"/>
</dbReference>
<dbReference type="PANTHER" id="PTHR46340">
    <property type="entry name" value="UBX DOMAIN-CONTAINING PROTEIN 1"/>
    <property type="match status" value="1"/>
</dbReference>
<dbReference type="InterPro" id="IPR013766">
    <property type="entry name" value="Thioredoxin_domain"/>
</dbReference>
<keyword evidence="1" id="KW-0862">Zinc</keyword>
<dbReference type="GO" id="GO:1903094">
    <property type="term" value="P:negative regulation of protein K48-linked deubiquitination"/>
    <property type="evidence" value="ECO:0007669"/>
    <property type="project" value="TreeGrafter"/>
</dbReference>
<keyword evidence="7" id="KW-1185">Reference proteome</keyword>